<dbReference type="Gene3D" id="3.40.50.2300">
    <property type="match status" value="1"/>
</dbReference>
<evidence type="ECO:0000313" key="10">
    <source>
        <dbReference type="Proteomes" id="UP001168821"/>
    </source>
</evidence>
<dbReference type="GO" id="GO:0016301">
    <property type="term" value="F:kinase activity"/>
    <property type="evidence" value="ECO:0007669"/>
    <property type="project" value="UniProtKB-KW"/>
</dbReference>
<evidence type="ECO:0000313" key="9">
    <source>
        <dbReference type="EMBL" id="KAJ3615959.1"/>
    </source>
</evidence>
<evidence type="ECO:0000256" key="7">
    <source>
        <dbReference type="SAM" id="Phobius"/>
    </source>
</evidence>
<dbReference type="GO" id="GO:0090563">
    <property type="term" value="F:protein-phosphocysteine-sugar phosphotransferase activity"/>
    <property type="evidence" value="ECO:0007669"/>
    <property type="project" value="TreeGrafter"/>
</dbReference>
<dbReference type="InterPro" id="IPR036095">
    <property type="entry name" value="PTS_EIIB-like_sf"/>
</dbReference>
<keyword evidence="1" id="KW-0813">Transport</keyword>
<feature type="transmembrane region" description="Helical" evidence="7">
    <location>
        <begin position="172"/>
        <end position="197"/>
    </location>
</feature>
<dbReference type="InterPro" id="IPR003501">
    <property type="entry name" value="PTS_EIIB_2/3"/>
</dbReference>
<name>A0AA38HHW6_9CUCU</name>
<keyword evidence="3" id="KW-0762">Sugar transport</keyword>
<dbReference type="Pfam" id="PF02302">
    <property type="entry name" value="PTS_IIB"/>
    <property type="match status" value="1"/>
</dbReference>
<evidence type="ECO:0000256" key="4">
    <source>
        <dbReference type="ARBA" id="ARBA00022679"/>
    </source>
</evidence>
<protein>
    <recommendedName>
        <fullName evidence="8">PTS EIIB type-2 domain-containing protein</fullName>
    </recommendedName>
</protein>
<organism evidence="9 10">
    <name type="scientific">Zophobas morio</name>
    <dbReference type="NCBI Taxonomy" id="2755281"/>
    <lineage>
        <taxon>Eukaryota</taxon>
        <taxon>Metazoa</taxon>
        <taxon>Ecdysozoa</taxon>
        <taxon>Arthropoda</taxon>
        <taxon>Hexapoda</taxon>
        <taxon>Insecta</taxon>
        <taxon>Pterygota</taxon>
        <taxon>Neoptera</taxon>
        <taxon>Endopterygota</taxon>
        <taxon>Coleoptera</taxon>
        <taxon>Polyphaga</taxon>
        <taxon>Cucujiformia</taxon>
        <taxon>Tenebrionidae</taxon>
        <taxon>Zophobas</taxon>
    </lineage>
</organism>
<keyword evidence="6" id="KW-0418">Kinase</keyword>
<dbReference type="GO" id="GO:0005886">
    <property type="term" value="C:plasma membrane"/>
    <property type="evidence" value="ECO:0007669"/>
    <property type="project" value="TreeGrafter"/>
</dbReference>
<dbReference type="Proteomes" id="UP001168821">
    <property type="component" value="Unassembled WGS sequence"/>
</dbReference>
<dbReference type="SUPFAM" id="SSF52794">
    <property type="entry name" value="PTS system IIB component-like"/>
    <property type="match status" value="1"/>
</dbReference>
<feature type="domain" description="PTS EIIB type-2" evidence="8">
    <location>
        <begin position="52"/>
        <end position="147"/>
    </location>
</feature>
<dbReference type="CDD" id="cd05569">
    <property type="entry name" value="PTS_IIB_fructose"/>
    <property type="match status" value="1"/>
</dbReference>
<evidence type="ECO:0000256" key="5">
    <source>
        <dbReference type="ARBA" id="ARBA00022683"/>
    </source>
</evidence>
<dbReference type="InterPro" id="IPR003353">
    <property type="entry name" value="PTS_IIB_fruc"/>
</dbReference>
<dbReference type="NCBIfam" id="TIGR00829">
    <property type="entry name" value="FRU"/>
    <property type="match status" value="1"/>
</dbReference>
<evidence type="ECO:0000256" key="1">
    <source>
        <dbReference type="ARBA" id="ARBA00022448"/>
    </source>
</evidence>
<keyword evidence="10" id="KW-1185">Reference proteome</keyword>
<dbReference type="GO" id="GO:0009401">
    <property type="term" value="P:phosphoenolpyruvate-dependent sugar phosphotransferase system"/>
    <property type="evidence" value="ECO:0007669"/>
    <property type="project" value="UniProtKB-KW"/>
</dbReference>
<evidence type="ECO:0000259" key="8">
    <source>
        <dbReference type="PROSITE" id="PS51099"/>
    </source>
</evidence>
<dbReference type="PROSITE" id="PS51099">
    <property type="entry name" value="PTS_EIIB_TYPE_2"/>
    <property type="match status" value="1"/>
</dbReference>
<dbReference type="PANTHER" id="PTHR30505:SF0">
    <property type="entry name" value="FRUCTOSE-LIKE PTS SYSTEM EIIBC COMPONENT-RELATED"/>
    <property type="match status" value="1"/>
</dbReference>
<comment type="caution">
    <text evidence="9">The sequence shown here is derived from an EMBL/GenBank/DDBJ whole genome shotgun (WGS) entry which is preliminary data.</text>
</comment>
<dbReference type="AlphaFoldDB" id="A0AA38HHW6"/>
<keyword evidence="7" id="KW-1133">Transmembrane helix</keyword>
<evidence type="ECO:0000256" key="2">
    <source>
        <dbReference type="ARBA" id="ARBA00022553"/>
    </source>
</evidence>
<keyword evidence="5" id="KW-0598">Phosphotransferase system</keyword>
<accession>A0AA38HHW6</accession>
<keyword evidence="7" id="KW-0812">Transmembrane</keyword>
<keyword evidence="2" id="KW-0597">Phosphoprotein</keyword>
<dbReference type="InterPro" id="IPR050864">
    <property type="entry name" value="Bacterial_PTS_Sugar_Transport"/>
</dbReference>
<gene>
    <name evidence="9" type="ORF">Zmor_012157</name>
</gene>
<dbReference type="GO" id="GO:0022877">
    <property type="term" value="F:protein-N(PI)-phosphohistidine-fructose phosphotransferase system transporter activity"/>
    <property type="evidence" value="ECO:0007669"/>
    <property type="project" value="InterPro"/>
</dbReference>
<keyword evidence="4" id="KW-0808">Transferase</keyword>
<proteinExistence type="predicted"/>
<keyword evidence="7" id="KW-0472">Membrane</keyword>
<dbReference type="InterPro" id="IPR013011">
    <property type="entry name" value="PTS_EIIB_2"/>
</dbReference>
<sequence>MELLSDVATKLMNEEFKKQMKSAKTPAEIIKAFSVKKEATKSVAKSKGGLNILAITACVTGVAHTYLAEEKLLKAGAELGHHIRVETHGSKGVGTPFSAKEVSEADLVIFAVDTGVDKSRFSGKKTYEIKVAKAIHDPEGVIKDAQTKGTVMSGGATGNLEVKSRESVMKHILAGVSYMIPVIVLGGICLAFSLGIAKAI</sequence>
<dbReference type="EMBL" id="JALNTZ010003802">
    <property type="protein sequence ID" value="KAJ3615959.1"/>
    <property type="molecule type" value="Genomic_DNA"/>
</dbReference>
<evidence type="ECO:0000256" key="3">
    <source>
        <dbReference type="ARBA" id="ARBA00022597"/>
    </source>
</evidence>
<evidence type="ECO:0000256" key="6">
    <source>
        <dbReference type="ARBA" id="ARBA00022777"/>
    </source>
</evidence>
<reference evidence="9" key="1">
    <citation type="journal article" date="2023" name="G3 (Bethesda)">
        <title>Whole genome assemblies of Zophobas morio and Tenebrio molitor.</title>
        <authorList>
            <person name="Kaur S."/>
            <person name="Stinson S.A."/>
            <person name="diCenzo G.C."/>
        </authorList>
    </citation>
    <scope>NUCLEOTIDE SEQUENCE</scope>
    <source>
        <strain evidence="9">QUZm001</strain>
    </source>
</reference>
<dbReference type="PANTHER" id="PTHR30505">
    <property type="entry name" value="FRUCTOSE-LIKE PERMEASE"/>
    <property type="match status" value="1"/>
</dbReference>